<proteinExistence type="predicted"/>
<organism evidence="2">
    <name type="scientific">Herbaspirillum huttiense subsp. nephrolepidis</name>
    <dbReference type="NCBI Taxonomy" id="3075126"/>
    <lineage>
        <taxon>Bacteria</taxon>
        <taxon>Pseudomonadati</taxon>
        <taxon>Pseudomonadota</taxon>
        <taxon>Betaproteobacteria</taxon>
        <taxon>Burkholderiales</taxon>
        <taxon>Oxalobacteraceae</taxon>
        <taxon>Herbaspirillum</taxon>
    </lineage>
</organism>
<dbReference type="GO" id="GO:0016747">
    <property type="term" value="F:acyltransferase activity, transferring groups other than amino-acyl groups"/>
    <property type="evidence" value="ECO:0007669"/>
    <property type="project" value="InterPro"/>
</dbReference>
<dbReference type="Gene3D" id="3.40.630.30">
    <property type="match status" value="1"/>
</dbReference>
<dbReference type="PROSITE" id="PS51186">
    <property type="entry name" value="GNAT"/>
    <property type="match status" value="1"/>
</dbReference>
<protein>
    <submittedName>
        <fullName evidence="2">GNAT family N-acetyltransferase</fullName>
    </submittedName>
</protein>
<dbReference type="AlphaFoldDB" id="A0AAE4K4E4"/>
<dbReference type="InterPro" id="IPR000182">
    <property type="entry name" value="GNAT_dom"/>
</dbReference>
<dbReference type="CDD" id="cd04301">
    <property type="entry name" value="NAT_SF"/>
    <property type="match status" value="1"/>
</dbReference>
<dbReference type="EMBL" id="JAVRAA010000005">
    <property type="protein sequence ID" value="MDT0337349.1"/>
    <property type="molecule type" value="Genomic_DNA"/>
</dbReference>
<dbReference type="Pfam" id="PF00583">
    <property type="entry name" value="Acetyltransf_1"/>
    <property type="match status" value="1"/>
</dbReference>
<name>A0AAE4K4E4_9BURK</name>
<sequence>MKILRLRGDIPAKFKKAATSLAHANSKELSAHTVEGSDAFLLFTQAEVTSRLKHDLQLVESPIVYQGVKYIAEVIFAIDDSVAPEKLAGFITYKPRSPALTSASIAYAVVDAAYRGQGVLKAMLNELLSHYPNLGLDCPVALVPLYEKFGFRVVGAHGGHVAMNLGEINGIHITFTEQEMMHSPQMKEAQLRMKATLRQEWAAALDRFHRQNAQAELRAQEFVSSKCSETGKAAN</sequence>
<dbReference type="SUPFAM" id="SSF55729">
    <property type="entry name" value="Acyl-CoA N-acyltransferases (Nat)"/>
    <property type="match status" value="1"/>
</dbReference>
<feature type="domain" description="N-acetyltransferase" evidence="1">
    <location>
        <begin position="41"/>
        <end position="172"/>
    </location>
</feature>
<evidence type="ECO:0000259" key="1">
    <source>
        <dbReference type="PROSITE" id="PS51186"/>
    </source>
</evidence>
<dbReference type="RefSeq" id="WP_284076818.1">
    <property type="nucleotide sequence ID" value="NZ_JAVLSM010000007.1"/>
</dbReference>
<dbReference type="InterPro" id="IPR016181">
    <property type="entry name" value="Acyl_CoA_acyltransferase"/>
</dbReference>
<accession>A0AAE4K4E4</accession>
<evidence type="ECO:0000313" key="2">
    <source>
        <dbReference type="EMBL" id="MDT0337349.1"/>
    </source>
</evidence>
<comment type="caution">
    <text evidence="2">The sequence shown here is derived from an EMBL/GenBank/DDBJ whole genome shotgun (WGS) entry which is preliminary data.</text>
</comment>
<gene>
    <name evidence="2" type="ORF">RJN63_10965</name>
</gene>
<reference evidence="2" key="1">
    <citation type="submission" date="2023-02" db="EMBL/GenBank/DDBJ databases">
        <title>Description of Herbaspirillum huttiense subsp. nephrolepsisexaltata and Herbaspirillum huttiense subsp. lycopersicon.</title>
        <authorList>
            <person name="Poudel M."/>
            <person name="Sharma A."/>
            <person name="Goss E."/>
            <person name="Tapia J.H."/>
            <person name="Harmon C.M."/>
            <person name="Jones J.B."/>
        </authorList>
    </citation>
    <scope>NUCLEOTIDE SEQUENCE</scope>
    <source>
        <strain evidence="2">NC40101</strain>
    </source>
</reference>